<dbReference type="Proteomes" id="UP000015100">
    <property type="component" value="Unassembled WGS sequence"/>
</dbReference>
<feature type="compositionally biased region" description="Polar residues" evidence="1">
    <location>
        <begin position="138"/>
        <end position="158"/>
    </location>
</feature>
<organism evidence="2 3">
    <name type="scientific">Dactylellina haptotyla (strain CBS 200.50)</name>
    <name type="common">Nematode-trapping fungus</name>
    <name type="synonym">Monacrosporium haptotylum</name>
    <dbReference type="NCBI Taxonomy" id="1284197"/>
    <lineage>
        <taxon>Eukaryota</taxon>
        <taxon>Fungi</taxon>
        <taxon>Dikarya</taxon>
        <taxon>Ascomycota</taxon>
        <taxon>Pezizomycotina</taxon>
        <taxon>Orbiliomycetes</taxon>
        <taxon>Orbiliales</taxon>
        <taxon>Orbiliaceae</taxon>
        <taxon>Dactylellina</taxon>
    </lineage>
</organism>
<dbReference type="OrthoDB" id="5391654at2759"/>
<feature type="compositionally biased region" description="Low complexity" evidence="1">
    <location>
        <begin position="96"/>
        <end position="112"/>
    </location>
</feature>
<accession>S8C088</accession>
<feature type="region of interest" description="Disordered" evidence="1">
    <location>
        <begin position="209"/>
        <end position="236"/>
    </location>
</feature>
<feature type="compositionally biased region" description="Low complexity" evidence="1">
    <location>
        <begin position="263"/>
        <end position="277"/>
    </location>
</feature>
<reference evidence="2 3" key="1">
    <citation type="journal article" date="2013" name="PLoS Genet.">
        <title>Genomic mechanisms accounting for the adaptation to parasitism in nematode-trapping fungi.</title>
        <authorList>
            <person name="Meerupati T."/>
            <person name="Andersson K.M."/>
            <person name="Friman E."/>
            <person name="Kumar D."/>
            <person name="Tunlid A."/>
            <person name="Ahren D."/>
        </authorList>
    </citation>
    <scope>NUCLEOTIDE SEQUENCE [LARGE SCALE GENOMIC DNA]</scope>
    <source>
        <strain evidence="2 3">CBS 200.50</strain>
    </source>
</reference>
<gene>
    <name evidence="2" type="ORF">H072_5103</name>
</gene>
<evidence type="ECO:0000313" key="2">
    <source>
        <dbReference type="EMBL" id="EPS41002.1"/>
    </source>
</evidence>
<feature type="compositionally biased region" description="Gly residues" evidence="1">
    <location>
        <begin position="300"/>
        <end position="320"/>
    </location>
</feature>
<evidence type="ECO:0000313" key="3">
    <source>
        <dbReference type="Proteomes" id="UP000015100"/>
    </source>
</evidence>
<dbReference type="OMA" id="RIWHTSA"/>
<protein>
    <submittedName>
        <fullName evidence="2">Uncharacterized protein</fullName>
    </submittedName>
</protein>
<name>S8C088_DACHA</name>
<comment type="caution">
    <text evidence="2">The sequence shown here is derived from an EMBL/GenBank/DDBJ whole genome shotgun (WGS) entry which is preliminary data.</text>
</comment>
<proteinExistence type="predicted"/>
<dbReference type="EMBL" id="AQGS01000267">
    <property type="protein sequence ID" value="EPS41002.1"/>
    <property type="molecule type" value="Genomic_DNA"/>
</dbReference>
<feature type="region of interest" description="Disordered" evidence="1">
    <location>
        <begin position="44"/>
        <end position="69"/>
    </location>
</feature>
<evidence type="ECO:0000256" key="1">
    <source>
        <dbReference type="SAM" id="MobiDB-lite"/>
    </source>
</evidence>
<dbReference type="HOGENOM" id="CLU_555501_0_0_1"/>
<keyword evidence="3" id="KW-1185">Reference proteome</keyword>
<feature type="region of interest" description="Disordered" evidence="1">
    <location>
        <begin position="88"/>
        <end position="179"/>
    </location>
</feature>
<sequence length="491" mass="52981">MYSLQLRRGIARGRIWHTSAICQTSRSVGDDVVSDAHYVQPARSFHGSRQLDEDAKGNCGDGNTPREIPKMNFADLMKKATGLRQAMFKRPPPDEAPVSASPQQSTAAPSQADRVASGSLSHSVGQSPPQPPPHHSPYDTSHYTQRSQTPAPLPTSYQPPRATNGPPRIRQQLTTAPPEEVTNLMARSAQSSQAGESTARINRINRMRARIRRYDSEPKTAPLDQQGGRTDSQVDRAQERAYAQAERATRAATDSRMLARSFTPAGAASGPSSFSSPNIKFGSGRDPKGSTSLRMNTRGGARGRGGSGMRGRGGGGGRGGAAARKDKRGGKASASARALELKEEEEMEKEWLQITSKPHTQTPGEIEPHPIYDSTRPYFADTANLSKWIPAIGGNASVGASKLGYVGKPKHEPMLKWTSRALCGDGIVVPGEQFVADITQLQVQKGGRAHMALSKAEEGLMKNPSFKDKHQQKFLDVVRGKLGVVPQETRA</sequence>
<dbReference type="AlphaFoldDB" id="S8C088"/>
<reference evidence="3" key="2">
    <citation type="submission" date="2013-04" db="EMBL/GenBank/DDBJ databases">
        <title>Genomic mechanisms accounting for the adaptation to parasitism in nematode-trapping fungi.</title>
        <authorList>
            <person name="Ahren D.G."/>
        </authorList>
    </citation>
    <scope>NUCLEOTIDE SEQUENCE [LARGE SCALE GENOMIC DNA]</scope>
    <source>
        <strain evidence="3">CBS 200.50</strain>
    </source>
</reference>
<feature type="region of interest" description="Disordered" evidence="1">
    <location>
        <begin position="263"/>
        <end position="344"/>
    </location>
</feature>